<name>A0A0D0D2W9_9AGAM</name>
<reference evidence="2" key="2">
    <citation type="submission" date="2015-01" db="EMBL/GenBank/DDBJ databases">
        <title>Evolutionary Origins and Diversification of the Mycorrhizal Mutualists.</title>
        <authorList>
            <consortium name="DOE Joint Genome Institute"/>
            <consortium name="Mycorrhizal Genomics Consortium"/>
            <person name="Kohler A."/>
            <person name="Kuo A."/>
            <person name="Nagy L.G."/>
            <person name="Floudas D."/>
            <person name="Copeland A."/>
            <person name="Barry K.W."/>
            <person name="Cichocki N."/>
            <person name="Veneault-Fourrey C."/>
            <person name="LaButti K."/>
            <person name="Lindquist E.A."/>
            <person name="Lipzen A."/>
            <person name="Lundell T."/>
            <person name="Morin E."/>
            <person name="Murat C."/>
            <person name="Riley R."/>
            <person name="Ohm R."/>
            <person name="Sun H."/>
            <person name="Tunlid A."/>
            <person name="Henrissat B."/>
            <person name="Grigoriev I.V."/>
            <person name="Hibbett D.S."/>
            <person name="Martin F."/>
        </authorList>
    </citation>
    <scope>NUCLEOTIDE SEQUENCE [LARGE SCALE GENOMIC DNA]</scope>
    <source>
        <strain evidence="2">Ve08.2h10</strain>
    </source>
</reference>
<evidence type="ECO:0000313" key="1">
    <source>
        <dbReference type="EMBL" id="KIK82373.1"/>
    </source>
</evidence>
<sequence length="110" mass="12543">MPGPYCVMPPNVKAQIPLLYNDNHSINDICHILGIKKSLVYRTLSLYLKYGTITNLRKYSHMTGCNQLLTLADIAFISTVIQNCKTICLDELQHKLWAKHHKFATLSNLL</sequence>
<reference evidence="1 2" key="1">
    <citation type="submission" date="2014-04" db="EMBL/GenBank/DDBJ databases">
        <authorList>
            <consortium name="DOE Joint Genome Institute"/>
            <person name="Kuo A."/>
            <person name="Kohler A."/>
            <person name="Jargeat P."/>
            <person name="Nagy L.G."/>
            <person name="Floudas D."/>
            <person name="Copeland A."/>
            <person name="Barry K.W."/>
            <person name="Cichocki N."/>
            <person name="Veneault-Fourrey C."/>
            <person name="LaButti K."/>
            <person name="Lindquist E.A."/>
            <person name="Lipzen A."/>
            <person name="Lundell T."/>
            <person name="Morin E."/>
            <person name="Murat C."/>
            <person name="Sun H."/>
            <person name="Tunlid A."/>
            <person name="Henrissat B."/>
            <person name="Grigoriev I.V."/>
            <person name="Hibbett D.S."/>
            <person name="Martin F."/>
            <person name="Nordberg H.P."/>
            <person name="Cantor M.N."/>
            <person name="Hua S.X."/>
        </authorList>
    </citation>
    <scope>NUCLEOTIDE SEQUENCE [LARGE SCALE GENOMIC DNA]</scope>
    <source>
        <strain evidence="1 2">Ve08.2h10</strain>
    </source>
</reference>
<keyword evidence="2" id="KW-1185">Reference proteome</keyword>
<accession>A0A0D0D2W9</accession>
<dbReference type="InParanoid" id="A0A0D0D2W9"/>
<dbReference type="EMBL" id="KN825633">
    <property type="protein sequence ID" value="KIK82373.1"/>
    <property type="molecule type" value="Genomic_DNA"/>
</dbReference>
<dbReference type="AlphaFoldDB" id="A0A0D0D2W9"/>
<dbReference type="OrthoDB" id="3012036at2759"/>
<evidence type="ECO:0000313" key="2">
    <source>
        <dbReference type="Proteomes" id="UP000054538"/>
    </source>
</evidence>
<dbReference type="HOGENOM" id="CLU_056788_8_2_1"/>
<proteinExistence type="predicted"/>
<dbReference type="STRING" id="930991.A0A0D0D2W9"/>
<gene>
    <name evidence="1" type="ORF">PAXRUDRAFT_153849</name>
</gene>
<protein>
    <submittedName>
        <fullName evidence="1">Uncharacterized protein</fullName>
    </submittedName>
</protein>
<dbReference type="SUPFAM" id="SSF46689">
    <property type="entry name" value="Homeodomain-like"/>
    <property type="match status" value="1"/>
</dbReference>
<organism evidence="1 2">
    <name type="scientific">Paxillus rubicundulus Ve08.2h10</name>
    <dbReference type="NCBI Taxonomy" id="930991"/>
    <lineage>
        <taxon>Eukaryota</taxon>
        <taxon>Fungi</taxon>
        <taxon>Dikarya</taxon>
        <taxon>Basidiomycota</taxon>
        <taxon>Agaricomycotina</taxon>
        <taxon>Agaricomycetes</taxon>
        <taxon>Agaricomycetidae</taxon>
        <taxon>Boletales</taxon>
        <taxon>Paxilineae</taxon>
        <taxon>Paxillaceae</taxon>
        <taxon>Paxillus</taxon>
    </lineage>
</organism>
<dbReference type="Proteomes" id="UP000054538">
    <property type="component" value="Unassembled WGS sequence"/>
</dbReference>
<dbReference type="InterPro" id="IPR009057">
    <property type="entry name" value="Homeodomain-like_sf"/>
</dbReference>